<dbReference type="RefSeq" id="WP_065825086.1">
    <property type="nucleotide sequence ID" value="NZ_CP016602.1"/>
</dbReference>
<name>A0AAJ5UR40_LATCU</name>
<protein>
    <recommendedName>
        <fullName evidence="3">Phage transcriptional regulator, ArpU family</fullName>
    </recommendedName>
</protein>
<accession>A0AAJ5UR40</accession>
<proteinExistence type="predicted"/>
<gene>
    <name evidence="1" type="ORF">PSR33_07570</name>
</gene>
<evidence type="ECO:0000313" key="2">
    <source>
        <dbReference type="Proteomes" id="UP001215533"/>
    </source>
</evidence>
<sequence length="113" mass="12960">MIIDRINQQASIKNARKLLKSYGTIRRLATVNTSHPLHEQAKRDLKCIQAVVGGMEDTQASIINMCYLDGSHKTRQYIADTMGYSRSSYNRFKNRALLAFAESYNNQELLVYK</sequence>
<organism evidence="1 2">
    <name type="scientific">Latilactobacillus curvatus</name>
    <name type="common">Lactobacillus curvatus</name>
    <dbReference type="NCBI Taxonomy" id="28038"/>
    <lineage>
        <taxon>Bacteria</taxon>
        <taxon>Bacillati</taxon>
        <taxon>Bacillota</taxon>
        <taxon>Bacilli</taxon>
        <taxon>Lactobacillales</taxon>
        <taxon>Lactobacillaceae</taxon>
        <taxon>Latilactobacillus</taxon>
    </lineage>
</organism>
<geneLocation type="plasmid" evidence="1 2">
    <name>p1_CACC879</name>
</geneLocation>
<dbReference type="Proteomes" id="UP001215533">
    <property type="component" value="Plasmid p1_CACC879"/>
</dbReference>
<dbReference type="NCBIfam" id="TIGR01637">
    <property type="entry name" value="phage_arpU"/>
    <property type="match status" value="1"/>
</dbReference>
<dbReference type="EMBL" id="CP117684">
    <property type="protein sequence ID" value="WDC93009.1"/>
    <property type="molecule type" value="Genomic_DNA"/>
</dbReference>
<evidence type="ECO:0000313" key="1">
    <source>
        <dbReference type="EMBL" id="WDC93009.1"/>
    </source>
</evidence>
<reference evidence="1" key="1">
    <citation type="submission" date="2023-02" db="EMBL/GenBank/DDBJ databases">
        <title>Complete genome sequence of Lactobacillus curvatus CACC879 isolated from Pig feces.</title>
        <authorList>
            <person name="Park S."/>
            <person name="Park M.A."/>
            <person name="Kim D.-H."/>
            <person name="Kim Y."/>
        </authorList>
    </citation>
    <scope>NUCLEOTIDE SEQUENCE</scope>
    <source>
        <strain evidence="1">Curvatus</strain>
        <plasmid evidence="1">p1_CACC879</plasmid>
    </source>
</reference>
<dbReference type="AlphaFoldDB" id="A0AAJ5UR40"/>
<keyword evidence="1" id="KW-0614">Plasmid</keyword>
<evidence type="ECO:0008006" key="3">
    <source>
        <dbReference type="Google" id="ProtNLM"/>
    </source>
</evidence>
<dbReference type="InterPro" id="IPR006524">
    <property type="entry name" value="ArpU-like"/>
</dbReference>